<dbReference type="EMBL" id="KI680024">
    <property type="protein sequence ID" value="ETL91565.1"/>
    <property type="molecule type" value="Genomic_DNA"/>
</dbReference>
<protein>
    <submittedName>
        <fullName evidence="2">Uncharacterized protein</fullName>
    </submittedName>
</protein>
<reference evidence="2" key="1">
    <citation type="submission" date="2013-11" db="EMBL/GenBank/DDBJ databases">
        <title>The Genome Sequence of Phytophthora parasitica CHvinca01.</title>
        <authorList>
            <consortium name="The Broad Institute Genomics Platform"/>
            <person name="Russ C."/>
            <person name="Tyler B."/>
            <person name="Panabieres F."/>
            <person name="Shan W."/>
            <person name="Tripathy S."/>
            <person name="Grunwald N."/>
            <person name="Machado M."/>
            <person name="Johnson C.S."/>
            <person name="Arredondo F."/>
            <person name="Hong C."/>
            <person name="Coffey M."/>
            <person name="Young S.K."/>
            <person name="Zeng Q."/>
            <person name="Gargeya S."/>
            <person name="Fitzgerald M."/>
            <person name="Abouelleil A."/>
            <person name="Alvarado L."/>
            <person name="Chapman S.B."/>
            <person name="Gainer-Dewar J."/>
            <person name="Goldberg J."/>
            <person name="Griggs A."/>
            <person name="Gujja S."/>
            <person name="Hansen M."/>
            <person name="Howarth C."/>
            <person name="Imamovic A."/>
            <person name="Ireland A."/>
            <person name="Larimer J."/>
            <person name="McCowan C."/>
            <person name="Murphy C."/>
            <person name="Pearson M."/>
            <person name="Poon T.W."/>
            <person name="Priest M."/>
            <person name="Roberts A."/>
            <person name="Saif S."/>
            <person name="Shea T."/>
            <person name="Sykes S."/>
            <person name="Wortman J."/>
            <person name="Nusbaum C."/>
            <person name="Birren B."/>
        </authorList>
    </citation>
    <scope>NUCLEOTIDE SEQUENCE [LARGE SCALE GENOMIC DNA]</scope>
    <source>
        <strain evidence="2">CHvinca01</strain>
    </source>
</reference>
<proteinExistence type="predicted"/>
<dbReference type="Proteomes" id="UP000054423">
    <property type="component" value="Unassembled WGS sequence"/>
</dbReference>
<accession>W2L4J0</accession>
<dbReference type="AlphaFoldDB" id="W2L4J0"/>
<feature type="compositionally biased region" description="Basic and acidic residues" evidence="1">
    <location>
        <begin position="46"/>
        <end position="65"/>
    </location>
</feature>
<dbReference type="VEuPathDB" id="FungiDB:PPTG_01737"/>
<sequence>MPIDNIQEDRRGLFRGDGGGGWSNMDHLAEPVDEDKDSSTALHITGKTENEVHADGRPRRSSHFE</sequence>
<evidence type="ECO:0000313" key="2">
    <source>
        <dbReference type="EMBL" id="ETL91565.1"/>
    </source>
</evidence>
<feature type="region of interest" description="Disordered" evidence="1">
    <location>
        <begin position="1"/>
        <end position="65"/>
    </location>
</feature>
<gene>
    <name evidence="2" type="ORF">L917_09897</name>
</gene>
<organism evidence="2">
    <name type="scientific">Phytophthora nicotianae</name>
    <name type="common">Potato buckeye rot agent</name>
    <name type="synonym">Phytophthora parasitica</name>
    <dbReference type="NCBI Taxonomy" id="4792"/>
    <lineage>
        <taxon>Eukaryota</taxon>
        <taxon>Sar</taxon>
        <taxon>Stramenopiles</taxon>
        <taxon>Oomycota</taxon>
        <taxon>Peronosporomycetes</taxon>
        <taxon>Peronosporales</taxon>
        <taxon>Peronosporaceae</taxon>
        <taxon>Phytophthora</taxon>
    </lineage>
</organism>
<evidence type="ECO:0000256" key="1">
    <source>
        <dbReference type="SAM" id="MobiDB-lite"/>
    </source>
</evidence>
<name>W2L4J0_PHYNI</name>